<feature type="region of interest" description="Disordered" evidence="1">
    <location>
        <begin position="449"/>
        <end position="470"/>
    </location>
</feature>
<evidence type="ECO:0000313" key="3">
    <source>
        <dbReference type="Proteomes" id="UP000008383"/>
    </source>
</evidence>
<feature type="compositionally biased region" description="Acidic residues" evidence="1">
    <location>
        <begin position="792"/>
        <end position="803"/>
    </location>
</feature>
<comment type="caution">
    <text evidence="2">The sequence shown here is derived from an EMBL/GenBank/DDBJ whole genome shotgun (WGS) entry which is preliminary data.</text>
</comment>
<feature type="compositionally biased region" description="Basic and acidic residues" evidence="1">
    <location>
        <begin position="520"/>
        <end position="533"/>
    </location>
</feature>
<feature type="compositionally biased region" description="Acidic residues" evidence="1">
    <location>
        <begin position="602"/>
        <end position="614"/>
    </location>
</feature>
<feature type="region of interest" description="Disordered" evidence="1">
    <location>
        <begin position="509"/>
        <end position="552"/>
    </location>
</feature>
<feature type="region of interest" description="Disordered" evidence="1">
    <location>
        <begin position="588"/>
        <end position="648"/>
    </location>
</feature>
<proteinExistence type="predicted"/>
<dbReference type="GeneID" id="9583527"/>
<dbReference type="AlphaFoldDB" id="D4D5I7"/>
<feature type="compositionally biased region" description="Low complexity" evidence="1">
    <location>
        <begin position="318"/>
        <end position="330"/>
    </location>
</feature>
<feature type="compositionally biased region" description="Basic residues" evidence="1">
    <location>
        <begin position="303"/>
        <end position="313"/>
    </location>
</feature>
<evidence type="ECO:0000313" key="2">
    <source>
        <dbReference type="EMBL" id="EFE42889.1"/>
    </source>
</evidence>
<feature type="region of interest" description="Disordered" evidence="1">
    <location>
        <begin position="787"/>
        <end position="837"/>
    </location>
</feature>
<name>D4D5I7_TRIVH</name>
<reference evidence="3" key="1">
    <citation type="journal article" date="2011" name="Genome Biol.">
        <title>Comparative and functional genomics provide insights into the pathogenicity of dermatophytic fungi.</title>
        <authorList>
            <person name="Burmester A."/>
            <person name="Shelest E."/>
            <person name="Gloeckner G."/>
            <person name="Heddergott C."/>
            <person name="Schindler S."/>
            <person name="Staib P."/>
            <person name="Heidel A."/>
            <person name="Felder M."/>
            <person name="Petzold A."/>
            <person name="Szafranski K."/>
            <person name="Feuermann M."/>
            <person name="Pedruzzi I."/>
            <person name="Priebe S."/>
            <person name="Groth M."/>
            <person name="Winkler R."/>
            <person name="Li W."/>
            <person name="Kniemeyer O."/>
            <person name="Schroeckh V."/>
            <person name="Hertweck C."/>
            <person name="Hube B."/>
            <person name="White T.C."/>
            <person name="Platzer M."/>
            <person name="Guthke R."/>
            <person name="Heitman J."/>
            <person name="Woestemeyer J."/>
            <person name="Zipfel P.F."/>
            <person name="Monod M."/>
            <person name="Brakhage A.A."/>
        </authorList>
    </citation>
    <scope>NUCLEOTIDE SEQUENCE [LARGE SCALE GENOMIC DNA]</scope>
    <source>
        <strain evidence="3">HKI 0517</strain>
    </source>
</reference>
<feature type="compositionally biased region" description="Polar residues" evidence="1">
    <location>
        <begin position="807"/>
        <end position="837"/>
    </location>
</feature>
<feature type="compositionally biased region" description="Polar residues" evidence="1">
    <location>
        <begin position="39"/>
        <end position="52"/>
    </location>
</feature>
<feature type="compositionally biased region" description="Low complexity" evidence="1">
    <location>
        <begin position="116"/>
        <end position="131"/>
    </location>
</feature>
<dbReference type="HOGENOM" id="CLU_019020_0_0_1"/>
<feature type="compositionally biased region" description="Acidic residues" evidence="1">
    <location>
        <begin position="331"/>
        <end position="350"/>
    </location>
</feature>
<feature type="region of interest" description="Disordered" evidence="1">
    <location>
        <begin position="875"/>
        <end position="904"/>
    </location>
</feature>
<feature type="region of interest" description="Disordered" evidence="1">
    <location>
        <begin position="1"/>
        <end position="62"/>
    </location>
</feature>
<dbReference type="RefSeq" id="XP_003023507.1">
    <property type="nucleotide sequence ID" value="XM_003023461.1"/>
</dbReference>
<feature type="compositionally biased region" description="Low complexity" evidence="1">
    <location>
        <begin position="398"/>
        <end position="411"/>
    </location>
</feature>
<keyword evidence="3" id="KW-1185">Reference proteome</keyword>
<dbReference type="OrthoDB" id="5399183at2759"/>
<dbReference type="KEGG" id="tve:TRV_02357"/>
<feature type="region of interest" description="Disordered" evidence="1">
    <location>
        <begin position="249"/>
        <end position="431"/>
    </location>
</feature>
<accession>D4D5I7</accession>
<protein>
    <submittedName>
        <fullName evidence="2">Uncharacterized protein</fullName>
    </submittedName>
</protein>
<gene>
    <name evidence="2" type="ORF">TRV_02357</name>
</gene>
<feature type="compositionally biased region" description="Acidic residues" evidence="1">
    <location>
        <begin position="412"/>
        <end position="431"/>
    </location>
</feature>
<feature type="region of interest" description="Disordered" evidence="1">
    <location>
        <begin position="109"/>
        <end position="131"/>
    </location>
</feature>
<dbReference type="Proteomes" id="UP000008383">
    <property type="component" value="Unassembled WGS sequence"/>
</dbReference>
<organism evidence="2 3">
    <name type="scientific">Trichophyton verrucosum (strain HKI 0517)</name>
    <dbReference type="NCBI Taxonomy" id="663202"/>
    <lineage>
        <taxon>Eukaryota</taxon>
        <taxon>Fungi</taxon>
        <taxon>Dikarya</taxon>
        <taxon>Ascomycota</taxon>
        <taxon>Pezizomycotina</taxon>
        <taxon>Eurotiomycetes</taxon>
        <taxon>Eurotiomycetidae</taxon>
        <taxon>Onygenales</taxon>
        <taxon>Arthrodermataceae</taxon>
        <taxon>Trichophyton</taxon>
    </lineage>
</organism>
<evidence type="ECO:0000256" key="1">
    <source>
        <dbReference type="SAM" id="MobiDB-lite"/>
    </source>
</evidence>
<sequence length="927" mass="103041">MHDVELNIKKKKPTTGQNRGHVQISFLAVKDGEEEADQSPLSESGSPRQDSPSGRKYAGLTFLRRRPPRRADLYQKRNREGGPCVLPFFFSSSSTFFLLFTFRLHQLHDKPEQRRSSQTSTPSPDTETTTRTKYRRLPFFSSCQHGGRWALNSPCWGGIVPSKGPPSPRLVQRVQTTRKERRKILPNRPRRYLKITLSTTSASTPILYFPILFWLFKQVYRGSFDKIKFPPTTNLKKILRSKRENFSLPPTLITQKKRRVIKDKRSTMGRSGVKTSRPSSSMSRSKQRRQTISGKSRSSQLKLRLKKNNKRRAPPSISSDDSSSEDMNSGNEDDDDEDGGDSSEDDDEDSTPAAFAPSYGGKKRLGHKTGRTGGISLLQDRKLKGEQDAAADEDVNEDAVSVSSVGSVSPGDIDDSDDSDDYQGVDEVSDGEDEELMLEKIEEEIILESENERSTLSRLAGSVSGGDEWTGLDDLEHRPFYSAGSFFDDEHLLLQSGGHSDAVDAGMTSEAAETPVQRRVHFETDDSSDSDKSSDEDELFPDFLHQDQLDPDLRRMIETDSTPGRSQSSLDLFVNSDFCDLPDNIYHVEESDNSMGSSSGYESDDGETTDEEDYLPLATITHPRSLLRRESSASLSGDEENKADSCVPQRGPLRGTFIADPHKPVAVVAPNGRQLILIPPYASSRHEWLESAAGSLANTANNSPRTSTMHNVDDSDTDALVSPRHTDMSPMLSSNANLMMSALGNDSVGQVTGPPEAFYPTNGYLMDASFDEDEDDSEAMLNVDDFINFSDDSSDDERDDSDEPTSPAATSTIGCQTPTPRRPSGTATDNDETPTQASSAERLLNHLDRGIVTAFRRNHNRYQALIRLPHHREFLPANSPSQPASAFKRSNPRTPTRKRQASTYLGSEAVRRKLVDSHRSRRNTVAY</sequence>
<feature type="compositionally biased region" description="Basic residues" evidence="1">
    <location>
        <begin position="361"/>
        <end position="370"/>
    </location>
</feature>
<dbReference type="EMBL" id="ACYE01000121">
    <property type="protein sequence ID" value="EFE42889.1"/>
    <property type="molecule type" value="Genomic_DNA"/>
</dbReference>